<keyword evidence="1" id="KW-1133">Transmembrane helix</keyword>
<dbReference type="AlphaFoldDB" id="A0AAV0VV93"/>
<evidence type="ECO:0000256" key="1">
    <source>
        <dbReference type="SAM" id="Phobius"/>
    </source>
</evidence>
<evidence type="ECO:0000313" key="2">
    <source>
        <dbReference type="EMBL" id="CAI6348104.1"/>
    </source>
</evidence>
<feature type="transmembrane region" description="Helical" evidence="1">
    <location>
        <begin position="359"/>
        <end position="376"/>
    </location>
</feature>
<organism evidence="2 3">
    <name type="scientific">Macrosiphum euphorbiae</name>
    <name type="common">potato aphid</name>
    <dbReference type="NCBI Taxonomy" id="13131"/>
    <lineage>
        <taxon>Eukaryota</taxon>
        <taxon>Metazoa</taxon>
        <taxon>Ecdysozoa</taxon>
        <taxon>Arthropoda</taxon>
        <taxon>Hexapoda</taxon>
        <taxon>Insecta</taxon>
        <taxon>Pterygota</taxon>
        <taxon>Neoptera</taxon>
        <taxon>Paraneoptera</taxon>
        <taxon>Hemiptera</taxon>
        <taxon>Sternorrhyncha</taxon>
        <taxon>Aphidomorpha</taxon>
        <taxon>Aphidoidea</taxon>
        <taxon>Aphididae</taxon>
        <taxon>Macrosiphini</taxon>
        <taxon>Macrosiphum</taxon>
    </lineage>
</organism>
<keyword evidence="1" id="KW-0812">Transmembrane</keyword>
<accession>A0AAV0VV93</accession>
<evidence type="ECO:0000313" key="3">
    <source>
        <dbReference type="Proteomes" id="UP001160148"/>
    </source>
</evidence>
<evidence type="ECO:0008006" key="4">
    <source>
        <dbReference type="Google" id="ProtNLM"/>
    </source>
</evidence>
<dbReference type="EMBL" id="CARXXK010000001">
    <property type="protein sequence ID" value="CAI6348104.1"/>
    <property type="molecule type" value="Genomic_DNA"/>
</dbReference>
<sequence>MVSEKLNTITIFNWLGEWINSGIRIPNEAVCDFSYALLGAITRAFCEGKSLKSYVETCFDILIGKSHKMPTCYVRIDVAHIIKIFCRIKHLTQVKNKHLKHFYVRGLRLLVTSTELNEFEEDLTALLTVMYCETDGFSENNEITPSEESRQFILKKIKGNDIDSTQECIDTNLRLETENDCEDSEISDSLKEYLDNIESISRNNSKVKGDRISAYFLPDLAKDVLRICKHFPLWTCLMQSKFKSPYSIGSSAPVESDFSELKNQILRNDVKPMSIDRFVIKHLQSINSNTKLFRSSQLRNDVSIESNDVNSISSSDNESCKNYCIAENYSEMDKIKDNSLNNLSQDDGIGSTKALKKKLIYLILIFQTVVILMFQIKQMIPMMKSKTGEEKVTMAI</sequence>
<keyword evidence="1" id="KW-0472">Membrane</keyword>
<name>A0AAV0VV93_9HEMI</name>
<proteinExistence type="predicted"/>
<reference evidence="2 3" key="1">
    <citation type="submission" date="2023-01" db="EMBL/GenBank/DDBJ databases">
        <authorList>
            <person name="Whitehead M."/>
        </authorList>
    </citation>
    <scope>NUCLEOTIDE SEQUENCE [LARGE SCALE GENOMIC DNA]</scope>
</reference>
<comment type="caution">
    <text evidence="2">The sequence shown here is derived from an EMBL/GenBank/DDBJ whole genome shotgun (WGS) entry which is preliminary data.</text>
</comment>
<dbReference type="Proteomes" id="UP001160148">
    <property type="component" value="Unassembled WGS sequence"/>
</dbReference>
<keyword evidence="3" id="KW-1185">Reference proteome</keyword>
<protein>
    <recommendedName>
        <fullName evidence="4">NOF-FB transposable element protein</fullName>
    </recommendedName>
</protein>
<gene>
    <name evidence="2" type="ORF">MEUPH1_LOCUS4815</name>
</gene>